<proteinExistence type="predicted"/>
<dbReference type="SUPFAM" id="SSF102462">
    <property type="entry name" value="Peptidyl-tRNA hydrolase II"/>
    <property type="match status" value="1"/>
</dbReference>
<dbReference type="EMBL" id="NWSV01000014">
    <property type="protein sequence ID" value="PDT02388.1"/>
    <property type="molecule type" value="Genomic_DNA"/>
</dbReference>
<evidence type="ECO:0008006" key="3">
    <source>
        <dbReference type="Google" id="ProtNLM"/>
    </source>
</evidence>
<dbReference type="InterPro" id="IPR018988">
    <property type="entry name" value="DUF2000"/>
</dbReference>
<dbReference type="InterPro" id="IPR023476">
    <property type="entry name" value="Pep_tRNA_hydro_II_dom_sf"/>
</dbReference>
<gene>
    <name evidence="1" type="ORF">CO666_20550</name>
</gene>
<dbReference type="Pfam" id="PF09391">
    <property type="entry name" value="DUF2000"/>
    <property type="match status" value="1"/>
</dbReference>
<evidence type="ECO:0000313" key="1">
    <source>
        <dbReference type="EMBL" id="PDT02388.1"/>
    </source>
</evidence>
<sequence>MTGEDWRVAVIVEPGLPAGELANTVAVLSIGLGAAVPALAGARLSDQAGRIFHVSANRPVPVLQAAAADLRSLLLKALPTPDGAFVVPFPRFARALHVYTDYEASIPERDLSAEIIDGVGLAGPTKWIRSLTGSLKLLR</sequence>
<comment type="caution">
    <text evidence="1">The sequence shown here is derived from an EMBL/GenBank/DDBJ whole genome shotgun (WGS) entry which is preliminary data.</text>
</comment>
<name>A0A2A6J7W0_9HYPH</name>
<dbReference type="Proteomes" id="UP000220768">
    <property type="component" value="Unassembled WGS sequence"/>
</dbReference>
<reference evidence="1 2" key="1">
    <citation type="submission" date="2017-09" db="EMBL/GenBank/DDBJ databases">
        <title>Comparative genomics of rhizobia isolated from Phaseolus vulgaris in China.</title>
        <authorList>
            <person name="Tong W."/>
        </authorList>
    </citation>
    <scope>NUCLEOTIDE SEQUENCE [LARGE SCALE GENOMIC DNA]</scope>
    <source>
        <strain evidence="1 2">C5</strain>
    </source>
</reference>
<evidence type="ECO:0000313" key="2">
    <source>
        <dbReference type="Proteomes" id="UP000220768"/>
    </source>
</evidence>
<dbReference type="Gene3D" id="3.40.1490.10">
    <property type="entry name" value="Bit1"/>
    <property type="match status" value="1"/>
</dbReference>
<keyword evidence="2" id="KW-1185">Reference proteome</keyword>
<dbReference type="AlphaFoldDB" id="A0A2A6J7W0"/>
<protein>
    <recommendedName>
        <fullName evidence="3">DUF2000 domain-containing protein</fullName>
    </recommendedName>
</protein>
<dbReference type="RefSeq" id="WP_097614045.1">
    <property type="nucleotide sequence ID" value="NZ_NWSV01000014.1"/>
</dbReference>
<organism evidence="1 2">
    <name type="scientific">Rhizobium chutanense</name>
    <dbReference type="NCBI Taxonomy" id="2035448"/>
    <lineage>
        <taxon>Bacteria</taxon>
        <taxon>Pseudomonadati</taxon>
        <taxon>Pseudomonadota</taxon>
        <taxon>Alphaproteobacteria</taxon>
        <taxon>Hyphomicrobiales</taxon>
        <taxon>Rhizobiaceae</taxon>
        <taxon>Rhizobium/Agrobacterium group</taxon>
        <taxon>Rhizobium</taxon>
    </lineage>
</organism>
<accession>A0A2A6J7W0</accession>